<dbReference type="PANTHER" id="PTHR10529">
    <property type="entry name" value="AP COMPLEX SUBUNIT MU"/>
    <property type="match status" value="1"/>
</dbReference>
<dbReference type="OrthoDB" id="870at2759"/>
<dbReference type="FunCoup" id="A0A4S2N1C4">
    <property type="interactions" value="127"/>
</dbReference>
<evidence type="ECO:0000313" key="9">
    <source>
        <dbReference type="Proteomes" id="UP000298138"/>
    </source>
</evidence>
<dbReference type="SUPFAM" id="SSF64356">
    <property type="entry name" value="SNARE-like"/>
    <property type="match status" value="1"/>
</dbReference>
<dbReference type="InterPro" id="IPR050431">
    <property type="entry name" value="Adaptor_comp_med_subunit"/>
</dbReference>
<evidence type="ECO:0000259" key="7">
    <source>
        <dbReference type="PROSITE" id="PS51072"/>
    </source>
</evidence>
<evidence type="ECO:0000256" key="2">
    <source>
        <dbReference type="ARBA" id="ARBA00022448"/>
    </source>
</evidence>
<keyword evidence="9" id="KW-1185">Reference proteome</keyword>
<organism evidence="8 9">
    <name type="scientific">Ascodesmis nigricans</name>
    <dbReference type="NCBI Taxonomy" id="341454"/>
    <lineage>
        <taxon>Eukaryota</taxon>
        <taxon>Fungi</taxon>
        <taxon>Dikarya</taxon>
        <taxon>Ascomycota</taxon>
        <taxon>Pezizomycotina</taxon>
        <taxon>Pezizomycetes</taxon>
        <taxon>Pezizales</taxon>
        <taxon>Ascodesmidaceae</taxon>
        <taxon>Ascodesmis</taxon>
    </lineage>
</organism>
<dbReference type="InterPro" id="IPR011012">
    <property type="entry name" value="Longin-like_dom_sf"/>
</dbReference>
<dbReference type="Pfam" id="PF00928">
    <property type="entry name" value="Adap_comp_sub"/>
    <property type="match status" value="1"/>
</dbReference>
<evidence type="ECO:0000256" key="4">
    <source>
        <dbReference type="ARBA" id="ARBA00023136"/>
    </source>
</evidence>
<dbReference type="InterPro" id="IPR028565">
    <property type="entry name" value="MHD"/>
</dbReference>
<evidence type="ECO:0000256" key="3">
    <source>
        <dbReference type="ARBA" id="ARBA00022927"/>
    </source>
</evidence>
<feature type="region of interest" description="Disordered" evidence="6">
    <location>
        <begin position="339"/>
        <end position="376"/>
    </location>
</feature>
<dbReference type="SUPFAM" id="SSF49447">
    <property type="entry name" value="Second domain of Mu2 adaptin subunit (ap50) of ap2 adaptor"/>
    <property type="match status" value="1"/>
</dbReference>
<feature type="compositionally biased region" description="Low complexity" evidence="6">
    <location>
        <begin position="339"/>
        <end position="372"/>
    </location>
</feature>
<reference evidence="8 9" key="1">
    <citation type="submission" date="2019-04" db="EMBL/GenBank/DDBJ databases">
        <title>Comparative genomics and transcriptomics to analyze fruiting body development in filamentous ascomycetes.</title>
        <authorList>
            <consortium name="DOE Joint Genome Institute"/>
            <person name="Lutkenhaus R."/>
            <person name="Traeger S."/>
            <person name="Breuer J."/>
            <person name="Kuo A."/>
            <person name="Lipzen A."/>
            <person name="Pangilinan J."/>
            <person name="Dilworth D."/>
            <person name="Sandor L."/>
            <person name="Poggeler S."/>
            <person name="Barry K."/>
            <person name="Grigoriev I.V."/>
            <person name="Nowrousian M."/>
        </authorList>
    </citation>
    <scope>NUCLEOTIDE SEQUENCE [LARGE SCALE GENOMIC DNA]</scope>
    <source>
        <strain evidence="8 9">CBS 389.68</strain>
    </source>
</reference>
<feature type="compositionally biased region" description="Basic and acidic residues" evidence="6">
    <location>
        <begin position="450"/>
        <end position="489"/>
    </location>
</feature>
<evidence type="ECO:0000256" key="6">
    <source>
        <dbReference type="SAM" id="MobiDB-lite"/>
    </source>
</evidence>
<evidence type="ECO:0000256" key="1">
    <source>
        <dbReference type="ARBA" id="ARBA00004308"/>
    </source>
</evidence>
<dbReference type="GO" id="GO:0016192">
    <property type="term" value="P:vesicle-mediated transport"/>
    <property type="evidence" value="ECO:0007669"/>
    <property type="project" value="InterPro"/>
</dbReference>
<keyword evidence="3 5" id="KW-0653">Protein transport</keyword>
<feature type="domain" description="MHD" evidence="7">
    <location>
        <begin position="191"/>
        <end position="548"/>
    </location>
</feature>
<keyword evidence="4" id="KW-0472">Membrane</keyword>
<dbReference type="AlphaFoldDB" id="A0A4S2N1C4"/>
<dbReference type="PROSITE" id="PS51072">
    <property type="entry name" value="MHD"/>
    <property type="match status" value="1"/>
</dbReference>
<name>A0A4S2N1C4_9PEZI</name>
<evidence type="ECO:0000256" key="5">
    <source>
        <dbReference type="PIRNR" id="PIRNR005992"/>
    </source>
</evidence>
<dbReference type="PIRSF" id="PIRSF005992">
    <property type="entry name" value="Clathrin_mu"/>
    <property type="match status" value="1"/>
</dbReference>
<dbReference type="GO" id="GO:0012505">
    <property type="term" value="C:endomembrane system"/>
    <property type="evidence" value="ECO:0007669"/>
    <property type="project" value="UniProtKB-SubCell"/>
</dbReference>
<dbReference type="Gene3D" id="2.60.40.1170">
    <property type="entry name" value="Mu homology domain, subdomain B"/>
    <property type="match status" value="4"/>
</dbReference>
<gene>
    <name evidence="8" type="ORF">EX30DRAFT_339073</name>
</gene>
<dbReference type="InParanoid" id="A0A4S2N1C4"/>
<feature type="region of interest" description="Disordered" evidence="6">
    <location>
        <begin position="416"/>
        <end position="489"/>
    </location>
</feature>
<protein>
    <submittedName>
        <fullName evidence="8">Clathrin adaptor, mu subunit</fullName>
    </submittedName>
</protein>
<dbReference type="STRING" id="341454.A0A4S2N1C4"/>
<dbReference type="Gene3D" id="3.30.450.60">
    <property type="match status" value="1"/>
</dbReference>
<sequence length="549" mass="59308">MSAIEALYIYDTYTPTPTLLLSHTFRTHASTSSSTLLQSYLAYPTQPPPSLIYLPTTAPPTLLFSITHQNLLLLSPSTSEIEPLLVLTFLHRVLDVLEDYLGSPLLPSKLEGNYDIVLQLLTEMADDGIPFTTEPNALRDVVLPPSTLGKIFGSVTGLPSNSLPPALAPGSQPPAQLSTIPWRRANVKHTANELYVDVIELLTCTIAPSGRPLSARVAGTIAFTAKISGVPDLLLNLTSPAMKQTRLGLPPTEVVKNPSFHPCVRLNRWKERPGELSFVPPDGKFVLASYEMDLLDSSTSSTSSLPPLNLPVSIDLTPSLGPAADEFELRVFMSTSSLPLPSSSSATSSSHRPSTASSSSSSTPSGTTGAPTIEDVVVTIPLPPRVKSLTSTRCSRGEFSFEAGEIIWRIPSTGSSGVSGTATFRTGVVVREDDDEDSDGNEEEEAEGQYSKEYDEYDEKARDEYGEQRAEKKRLQQTEKKEKEKEAKRKNAKIMPRCVVLGFAVKGWLASGVKVESLRIVGGKGLGEGVKPYKGVKYVTKSSGVEVRC</sequence>
<dbReference type="GO" id="GO:0030131">
    <property type="term" value="C:clathrin adaptor complex"/>
    <property type="evidence" value="ECO:0007669"/>
    <property type="project" value="UniProtKB-UniRule"/>
</dbReference>
<dbReference type="InterPro" id="IPR036168">
    <property type="entry name" value="AP2_Mu_C_sf"/>
</dbReference>
<comment type="similarity">
    <text evidence="5">Belongs to the adaptor complexes medium subunit family.</text>
</comment>
<dbReference type="EMBL" id="ML220114">
    <property type="protein sequence ID" value="TGZ82793.1"/>
    <property type="molecule type" value="Genomic_DNA"/>
</dbReference>
<accession>A0A4S2N1C4</accession>
<dbReference type="Proteomes" id="UP000298138">
    <property type="component" value="Unassembled WGS sequence"/>
</dbReference>
<comment type="subcellular location">
    <subcellularLocation>
        <location evidence="1">Endomembrane system</location>
    </subcellularLocation>
</comment>
<proteinExistence type="inferred from homology"/>
<dbReference type="GO" id="GO:0006886">
    <property type="term" value="P:intracellular protein transport"/>
    <property type="evidence" value="ECO:0007669"/>
    <property type="project" value="UniProtKB-UniRule"/>
</dbReference>
<keyword evidence="2 5" id="KW-0813">Transport</keyword>
<feature type="compositionally biased region" description="Acidic residues" evidence="6">
    <location>
        <begin position="432"/>
        <end position="447"/>
    </location>
</feature>
<evidence type="ECO:0000313" key="8">
    <source>
        <dbReference type="EMBL" id="TGZ82793.1"/>
    </source>
</evidence>
<dbReference type="InterPro" id="IPR001392">
    <property type="entry name" value="Clathrin_mu"/>
</dbReference>
<dbReference type="CDD" id="cd14837">
    <property type="entry name" value="AP3_Mu_N"/>
    <property type="match status" value="1"/>
</dbReference>